<dbReference type="EMBL" id="JAFEMO010000015">
    <property type="protein sequence ID" value="KAH7544049.1"/>
    <property type="molecule type" value="Genomic_DNA"/>
</dbReference>
<protein>
    <recommendedName>
        <fullName evidence="3">Sulfotransferase</fullName>
        <ecNumber evidence="3">2.8.2.-</ecNumber>
    </recommendedName>
</protein>
<evidence type="ECO:0000256" key="2">
    <source>
        <dbReference type="ARBA" id="ARBA00022679"/>
    </source>
</evidence>
<dbReference type="Pfam" id="PF00685">
    <property type="entry name" value="Sulfotransfer_1"/>
    <property type="match status" value="1"/>
</dbReference>
<organism evidence="5 6">
    <name type="scientific">Xanthoceras sorbifolium</name>
    <dbReference type="NCBI Taxonomy" id="99658"/>
    <lineage>
        <taxon>Eukaryota</taxon>
        <taxon>Viridiplantae</taxon>
        <taxon>Streptophyta</taxon>
        <taxon>Embryophyta</taxon>
        <taxon>Tracheophyta</taxon>
        <taxon>Spermatophyta</taxon>
        <taxon>Magnoliopsida</taxon>
        <taxon>eudicotyledons</taxon>
        <taxon>Gunneridae</taxon>
        <taxon>Pentapetalae</taxon>
        <taxon>rosids</taxon>
        <taxon>malvids</taxon>
        <taxon>Sapindales</taxon>
        <taxon>Sapindaceae</taxon>
        <taxon>Xanthoceroideae</taxon>
        <taxon>Xanthoceras</taxon>
    </lineage>
</organism>
<proteinExistence type="inferred from homology"/>
<keyword evidence="6" id="KW-1185">Reference proteome</keyword>
<name>A0ABQ8H1G2_9ROSI</name>
<evidence type="ECO:0000313" key="5">
    <source>
        <dbReference type="EMBL" id="KAH7544049.1"/>
    </source>
</evidence>
<accession>A0ABQ8H1G2</accession>
<comment type="similarity">
    <text evidence="1 3">Belongs to the sulfotransferase 1 family.</text>
</comment>
<dbReference type="Proteomes" id="UP000827721">
    <property type="component" value="Unassembled WGS sequence"/>
</dbReference>
<keyword evidence="2 3" id="KW-0808">Transferase</keyword>
<dbReference type="EC" id="2.8.2.-" evidence="3"/>
<dbReference type="InterPro" id="IPR027417">
    <property type="entry name" value="P-loop_NTPase"/>
</dbReference>
<evidence type="ECO:0000259" key="4">
    <source>
        <dbReference type="Pfam" id="PF00685"/>
    </source>
</evidence>
<dbReference type="SUPFAM" id="SSF52540">
    <property type="entry name" value="P-loop containing nucleoside triphosphate hydrolases"/>
    <property type="match status" value="1"/>
</dbReference>
<evidence type="ECO:0000313" key="6">
    <source>
        <dbReference type="Proteomes" id="UP000827721"/>
    </source>
</evidence>
<dbReference type="Gene3D" id="3.40.50.300">
    <property type="entry name" value="P-loop containing nucleotide triphosphate hydrolases"/>
    <property type="match status" value="1"/>
</dbReference>
<dbReference type="InterPro" id="IPR000863">
    <property type="entry name" value="Sulfotransferase_dom"/>
</dbReference>
<dbReference type="PANTHER" id="PTHR11783">
    <property type="entry name" value="SULFOTRANSFERASE SULT"/>
    <property type="match status" value="1"/>
</dbReference>
<comment type="caution">
    <text evidence="5">The sequence shown here is derived from an EMBL/GenBank/DDBJ whole genome shotgun (WGS) entry which is preliminary data.</text>
</comment>
<sequence>MENQNFLSGVEVLSNEIEELVSTLPREKLWDGLYSYQYQGFSVPSTVFHSMIFFQRHFQARDTDVILVSIPKSGTTWLKALIFTIVNRSRYSLAESPFLTSNPHELVPFLDKDYMKNQSSIDQDLSSPRILATHVPYASLPHSTVSCNCRIVYICRNPLDQLISFWHFMLALNQEKTEFFPIEKAFEMACQGVLFYGPFWEHTLGYWKASLEESNKILFLKYEDLKEDINFHVKKLAEFLGFPFSVEEERQGVIEEISKFCSFDNLKNMEVNKSGKLPVGHQNSIYFRTGKVGDSINYLTSSMSERLEKLVEDKLSGSGLTFKKIIQSP</sequence>
<feature type="domain" description="Sulfotransferase" evidence="4">
    <location>
        <begin position="62"/>
        <end position="319"/>
    </location>
</feature>
<reference evidence="5 6" key="1">
    <citation type="submission" date="2021-02" db="EMBL/GenBank/DDBJ databases">
        <title>Plant Genome Project.</title>
        <authorList>
            <person name="Zhang R.-G."/>
        </authorList>
    </citation>
    <scope>NUCLEOTIDE SEQUENCE [LARGE SCALE GENOMIC DNA]</scope>
    <source>
        <tissue evidence="5">Leaves</tissue>
    </source>
</reference>
<gene>
    <name evidence="5" type="ORF">JRO89_XS15G0094400</name>
</gene>
<evidence type="ECO:0000256" key="3">
    <source>
        <dbReference type="RuleBase" id="RU361155"/>
    </source>
</evidence>
<evidence type="ECO:0000256" key="1">
    <source>
        <dbReference type="ARBA" id="ARBA00005771"/>
    </source>
</evidence>